<dbReference type="Proteomes" id="UP001283361">
    <property type="component" value="Unassembled WGS sequence"/>
</dbReference>
<protein>
    <submittedName>
        <fullName evidence="1">Uncharacterized protein</fullName>
    </submittedName>
</protein>
<sequence>MICMTCMTKHIGKTNWPRVGLDGKGQLKVQPVTHHTDTKKEPGRAHVLVCSSCAGSGSCGVVSHSTVTSSDTAGQTGRDVITVRSQITSFRYGKAIGKAIIIKTIMKLTGRKEALGSRSVSVGPRQCFRSPARWIRIYSAASGSVWGDP</sequence>
<reference evidence="1" key="1">
    <citation type="journal article" date="2023" name="G3 (Bethesda)">
        <title>A reference genome for the long-term kleptoplast-retaining sea slug Elysia crispata morphotype clarki.</title>
        <authorList>
            <person name="Eastman K.E."/>
            <person name="Pendleton A.L."/>
            <person name="Shaikh M.A."/>
            <person name="Suttiyut T."/>
            <person name="Ogas R."/>
            <person name="Tomko P."/>
            <person name="Gavelis G."/>
            <person name="Widhalm J.R."/>
            <person name="Wisecaver J.H."/>
        </authorList>
    </citation>
    <scope>NUCLEOTIDE SEQUENCE</scope>
    <source>
        <strain evidence="1">ECLA1</strain>
    </source>
</reference>
<keyword evidence="2" id="KW-1185">Reference proteome</keyword>
<organism evidence="1 2">
    <name type="scientific">Elysia crispata</name>
    <name type="common">lettuce slug</name>
    <dbReference type="NCBI Taxonomy" id="231223"/>
    <lineage>
        <taxon>Eukaryota</taxon>
        <taxon>Metazoa</taxon>
        <taxon>Spiralia</taxon>
        <taxon>Lophotrochozoa</taxon>
        <taxon>Mollusca</taxon>
        <taxon>Gastropoda</taxon>
        <taxon>Heterobranchia</taxon>
        <taxon>Euthyneura</taxon>
        <taxon>Panpulmonata</taxon>
        <taxon>Sacoglossa</taxon>
        <taxon>Placobranchoidea</taxon>
        <taxon>Plakobranchidae</taxon>
        <taxon>Elysia</taxon>
    </lineage>
</organism>
<evidence type="ECO:0000313" key="2">
    <source>
        <dbReference type="Proteomes" id="UP001283361"/>
    </source>
</evidence>
<gene>
    <name evidence="1" type="ORF">RRG08_045492</name>
</gene>
<dbReference type="EMBL" id="JAWDGP010002014">
    <property type="protein sequence ID" value="KAK3786106.1"/>
    <property type="molecule type" value="Genomic_DNA"/>
</dbReference>
<accession>A0AAE1DWY5</accession>
<proteinExistence type="predicted"/>
<name>A0AAE1DWY5_9GAST</name>
<comment type="caution">
    <text evidence="1">The sequence shown here is derived from an EMBL/GenBank/DDBJ whole genome shotgun (WGS) entry which is preliminary data.</text>
</comment>
<dbReference type="AlphaFoldDB" id="A0AAE1DWY5"/>
<evidence type="ECO:0000313" key="1">
    <source>
        <dbReference type="EMBL" id="KAK3786106.1"/>
    </source>
</evidence>